<dbReference type="CDD" id="cd06170">
    <property type="entry name" value="LuxR_C_like"/>
    <property type="match status" value="1"/>
</dbReference>
<keyword evidence="1 5" id="KW-0597">Phosphoprotein</keyword>
<dbReference type="PRINTS" id="PR00038">
    <property type="entry name" value="HTHLUXR"/>
</dbReference>
<dbReference type="InterPro" id="IPR016032">
    <property type="entry name" value="Sig_transdc_resp-reg_C-effctor"/>
</dbReference>
<dbReference type="SMART" id="SM00421">
    <property type="entry name" value="HTH_LUXR"/>
    <property type="match status" value="1"/>
</dbReference>
<dbReference type="InterPro" id="IPR001789">
    <property type="entry name" value="Sig_transdc_resp-reg_receiver"/>
</dbReference>
<dbReference type="PANTHER" id="PTHR43214">
    <property type="entry name" value="TWO-COMPONENT RESPONSE REGULATOR"/>
    <property type="match status" value="1"/>
</dbReference>
<accession>A0ABP9B0F0</accession>
<gene>
    <name evidence="8" type="ORF">GCM10023352_02490</name>
</gene>
<keyword evidence="9" id="KW-1185">Reference proteome</keyword>
<evidence type="ECO:0000256" key="4">
    <source>
        <dbReference type="ARBA" id="ARBA00023163"/>
    </source>
</evidence>
<keyword evidence="4" id="KW-0804">Transcription</keyword>
<evidence type="ECO:0000313" key="8">
    <source>
        <dbReference type="EMBL" id="GAA4788260.1"/>
    </source>
</evidence>
<dbReference type="PROSITE" id="PS50110">
    <property type="entry name" value="RESPONSE_REGULATORY"/>
    <property type="match status" value="1"/>
</dbReference>
<dbReference type="InterPro" id="IPR039420">
    <property type="entry name" value="WalR-like"/>
</dbReference>
<name>A0ABP9B0F0_9MICC</name>
<evidence type="ECO:0000256" key="1">
    <source>
        <dbReference type="ARBA" id="ARBA00022553"/>
    </source>
</evidence>
<dbReference type="Pfam" id="PF00072">
    <property type="entry name" value="Response_reg"/>
    <property type="match status" value="1"/>
</dbReference>
<feature type="modified residue" description="4-aspartylphosphate" evidence="5">
    <location>
        <position position="60"/>
    </location>
</feature>
<dbReference type="Pfam" id="PF00196">
    <property type="entry name" value="GerE"/>
    <property type="match status" value="1"/>
</dbReference>
<dbReference type="SUPFAM" id="SSF46894">
    <property type="entry name" value="C-terminal effector domain of the bipartite response regulators"/>
    <property type="match status" value="1"/>
</dbReference>
<sequence length="209" mass="22597">MTIRVLLVDDHPVVRAGLRAMFEEFENITVVAEAADGGAALAEVARFAEQGHPLDAVVMDLQMKPVDGIIATRSITEQFRTPVLVLTTFDTQTNIVAAVEAGALGYLLKDAPPEQVQAAVVATAEGRRTLSPDIAATLMDRMHRPVITLSQRETEILTLLATGATNREMAQRLFISESTVKTHLVHIYSKLGVDNRTAAVATARAENLL</sequence>
<dbReference type="EMBL" id="BAABKP010000001">
    <property type="protein sequence ID" value="GAA4788260.1"/>
    <property type="molecule type" value="Genomic_DNA"/>
</dbReference>
<dbReference type="PANTHER" id="PTHR43214:SF24">
    <property type="entry name" value="TRANSCRIPTIONAL REGULATORY PROTEIN NARL-RELATED"/>
    <property type="match status" value="1"/>
</dbReference>
<evidence type="ECO:0000259" key="7">
    <source>
        <dbReference type="PROSITE" id="PS50110"/>
    </source>
</evidence>
<dbReference type="InterPro" id="IPR000792">
    <property type="entry name" value="Tscrpt_reg_LuxR_C"/>
</dbReference>
<dbReference type="InterPro" id="IPR058245">
    <property type="entry name" value="NreC/VraR/RcsB-like_REC"/>
</dbReference>
<protein>
    <submittedName>
        <fullName evidence="8">Response regulator transcription factor</fullName>
    </submittedName>
</protein>
<evidence type="ECO:0000256" key="3">
    <source>
        <dbReference type="ARBA" id="ARBA00023125"/>
    </source>
</evidence>
<feature type="domain" description="Response regulatory" evidence="7">
    <location>
        <begin position="4"/>
        <end position="124"/>
    </location>
</feature>
<dbReference type="InterPro" id="IPR011006">
    <property type="entry name" value="CheY-like_superfamily"/>
</dbReference>
<evidence type="ECO:0000313" key="9">
    <source>
        <dbReference type="Proteomes" id="UP001500187"/>
    </source>
</evidence>
<dbReference type="Gene3D" id="3.40.50.2300">
    <property type="match status" value="1"/>
</dbReference>
<proteinExistence type="predicted"/>
<dbReference type="Proteomes" id="UP001500187">
    <property type="component" value="Unassembled WGS sequence"/>
</dbReference>
<evidence type="ECO:0000256" key="2">
    <source>
        <dbReference type="ARBA" id="ARBA00023015"/>
    </source>
</evidence>
<dbReference type="CDD" id="cd17535">
    <property type="entry name" value="REC_NarL-like"/>
    <property type="match status" value="1"/>
</dbReference>
<feature type="domain" description="HTH luxR-type" evidence="6">
    <location>
        <begin position="142"/>
        <end position="207"/>
    </location>
</feature>
<dbReference type="PROSITE" id="PS50043">
    <property type="entry name" value="HTH_LUXR_2"/>
    <property type="match status" value="1"/>
</dbReference>
<dbReference type="SMART" id="SM00448">
    <property type="entry name" value="REC"/>
    <property type="match status" value="1"/>
</dbReference>
<keyword evidence="3" id="KW-0238">DNA-binding</keyword>
<evidence type="ECO:0000256" key="5">
    <source>
        <dbReference type="PROSITE-ProRule" id="PRU00169"/>
    </source>
</evidence>
<dbReference type="RefSeq" id="WP_345443730.1">
    <property type="nucleotide sequence ID" value="NZ_BAABKP010000001.1"/>
</dbReference>
<reference evidence="9" key="1">
    <citation type="journal article" date="2019" name="Int. J. Syst. Evol. Microbiol.">
        <title>The Global Catalogue of Microorganisms (GCM) 10K type strain sequencing project: providing services to taxonomists for standard genome sequencing and annotation.</title>
        <authorList>
            <consortium name="The Broad Institute Genomics Platform"/>
            <consortium name="The Broad Institute Genome Sequencing Center for Infectious Disease"/>
            <person name="Wu L."/>
            <person name="Ma J."/>
        </authorList>
    </citation>
    <scope>NUCLEOTIDE SEQUENCE [LARGE SCALE GENOMIC DNA]</scope>
    <source>
        <strain evidence="9">JCM 18541</strain>
    </source>
</reference>
<keyword evidence="2" id="KW-0805">Transcription regulation</keyword>
<comment type="caution">
    <text evidence="8">The sequence shown here is derived from an EMBL/GenBank/DDBJ whole genome shotgun (WGS) entry which is preliminary data.</text>
</comment>
<organism evidence="8 9">
    <name type="scientific">Rothia endophytica</name>
    <dbReference type="NCBI Taxonomy" id="1324766"/>
    <lineage>
        <taxon>Bacteria</taxon>
        <taxon>Bacillati</taxon>
        <taxon>Actinomycetota</taxon>
        <taxon>Actinomycetes</taxon>
        <taxon>Micrococcales</taxon>
        <taxon>Micrococcaceae</taxon>
        <taxon>Rothia</taxon>
    </lineage>
</organism>
<evidence type="ECO:0000259" key="6">
    <source>
        <dbReference type="PROSITE" id="PS50043"/>
    </source>
</evidence>
<dbReference type="SUPFAM" id="SSF52172">
    <property type="entry name" value="CheY-like"/>
    <property type="match status" value="1"/>
</dbReference>